<protein>
    <submittedName>
        <fullName evidence="1">Uncharacterized protein</fullName>
    </submittedName>
</protein>
<gene>
    <name evidence="1" type="ORF">PFISCL1PPCAC_4128</name>
</gene>
<sequence>RLPKIQIQQFNGDITQWYHFWESFETLIHNTHISDVLKFTYLRSFLCEEARLVISGINLTELNYSIAIQSLHDRYGNAKIIATKLRQELLNLPTCEKQKPDNFEFGFLIEQKLPREVISEIYSDRKGDISAKELLFRLQNIVERTILVDEIVDSRT</sequence>
<evidence type="ECO:0000313" key="1">
    <source>
        <dbReference type="EMBL" id="GMT12831.1"/>
    </source>
</evidence>
<dbReference type="Proteomes" id="UP001432322">
    <property type="component" value="Unassembled WGS sequence"/>
</dbReference>
<dbReference type="PANTHER" id="PTHR22954">
    <property type="entry name" value="RETROVIRAL PROTEASE-RELATED"/>
    <property type="match status" value="1"/>
</dbReference>
<accession>A0AAV5V254</accession>
<dbReference type="PANTHER" id="PTHR22954:SF3">
    <property type="entry name" value="PROTEIN CBG08539"/>
    <property type="match status" value="1"/>
</dbReference>
<comment type="caution">
    <text evidence="1">The sequence shown here is derived from an EMBL/GenBank/DDBJ whole genome shotgun (WGS) entry which is preliminary data.</text>
</comment>
<feature type="non-terminal residue" evidence="1">
    <location>
        <position position="156"/>
    </location>
</feature>
<feature type="non-terminal residue" evidence="1">
    <location>
        <position position="1"/>
    </location>
</feature>
<dbReference type="Pfam" id="PF03564">
    <property type="entry name" value="DUF1759"/>
    <property type="match status" value="1"/>
</dbReference>
<reference evidence="1" key="1">
    <citation type="submission" date="2023-10" db="EMBL/GenBank/DDBJ databases">
        <title>Genome assembly of Pristionchus species.</title>
        <authorList>
            <person name="Yoshida K."/>
            <person name="Sommer R.J."/>
        </authorList>
    </citation>
    <scope>NUCLEOTIDE SEQUENCE</scope>
    <source>
        <strain evidence="1">RS5133</strain>
    </source>
</reference>
<keyword evidence="2" id="KW-1185">Reference proteome</keyword>
<organism evidence="1 2">
    <name type="scientific">Pristionchus fissidentatus</name>
    <dbReference type="NCBI Taxonomy" id="1538716"/>
    <lineage>
        <taxon>Eukaryota</taxon>
        <taxon>Metazoa</taxon>
        <taxon>Ecdysozoa</taxon>
        <taxon>Nematoda</taxon>
        <taxon>Chromadorea</taxon>
        <taxon>Rhabditida</taxon>
        <taxon>Rhabditina</taxon>
        <taxon>Diplogasteromorpha</taxon>
        <taxon>Diplogasteroidea</taxon>
        <taxon>Neodiplogasteridae</taxon>
        <taxon>Pristionchus</taxon>
    </lineage>
</organism>
<proteinExistence type="predicted"/>
<evidence type="ECO:0000313" key="2">
    <source>
        <dbReference type="Proteomes" id="UP001432322"/>
    </source>
</evidence>
<name>A0AAV5V254_9BILA</name>
<dbReference type="EMBL" id="BTSY01000002">
    <property type="protein sequence ID" value="GMT12831.1"/>
    <property type="molecule type" value="Genomic_DNA"/>
</dbReference>
<dbReference type="InterPro" id="IPR005312">
    <property type="entry name" value="DUF1759"/>
</dbReference>
<dbReference type="AlphaFoldDB" id="A0AAV5V254"/>